<keyword evidence="3" id="KW-1003">Cell membrane</keyword>
<evidence type="ECO:0000313" key="10">
    <source>
        <dbReference type="Proteomes" id="UP000179266"/>
    </source>
</evidence>
<accession>A0A1F7RKG7</accession>
<evidence type="ECO:0000259" key="8">
    <source>
        <dbReference type="PROSITE" id="PS50893"/>
    </source>
</evidence>
<feature type="domain" description="ABC transporter" evidence="8">
    <location>
        <begin position="5"/>
        <end position="233"/>
    </location>
</feature>
<dbReference type="AlphaFoldDB" id="A0A1F7RKG7"/>
<dbReference type="PANTHER" id="PTHR42798">
    <property type="entry name" value="LIPOPROTEIN-RELEASING SYSTEM ATP-BINDING PROTEIN LOLD"/>
    <property type="match status" value="1"/>
</dbReference>
<dbReference type="GO" id="GO:0016887">
    <property type="term" value="F:ATP hydrolysis activity"/>
    <property type="evidence" value="ECO:0007669"/>
    <property type="project" value="InterPro"/>
</dbReference>
<name>A0A1F7RKG7_9BACT</name>
<proteinExistence type="inferred from homology"/>
<dbReference type="GO" id="GO:0005524">
    <property type="term" value="F:ATP binding"/>
    <property type="evidence" value="ECO:0007669"/>
    <property type="project" value="UniProtKB-KW"/>
</dbReference>
<dbReference type="EMBL" id="MGDD01000342">
    <property type="protein sequence ID" value="OGL41688.1"/>
    <property type="molecule type" value="Genomic_DNA"/>
</dbReference>
<dbReference type="PROSITE" id="PS50893">
    <property type="entry name" value="ABC_TRANSPORTER_2"/>
    <property type="match status" value="1"/>
</dbReference>
<dbReference type="Pfam" id="PF00005">
    <property type="entry name" value="ABC_tran"/>
    <property type="match status" value="1"/>
</dbReference>
<keyword evidence="4" id="KW-0547">Nucleotide-binding</keyword>
<keyword evidence="6" id="KW-1278">Translocase</keyword>
<dbReference type="InterPro" id="IPR017911">
    <property type="entry name" value="MacB-like_ATP-bd"/>
</dbReference>
<evidence type="ECO:0000313" key="9">
    <source>
        <dbReference type="EMBL" id="OGL41688.1"/>
    </source>
</evidence>
<keyword evidence="2" id="KW-0813">Transport</keyword>
<evidence type="ECO:0000256" key="2">
    <source>
        <dbReference type="ARBA" id="ARBA00022448"/>
    </source>
</evidence>
<keyword evidence="7" id="KW-0472">Membrane</keyword>
<dbReference type="SUPFAM" id="SSF52540">
    <property type="entry name" value="P-loop containing nucleoside triphosphate hydrolases"/>
    <property type="match status" value="1"/>
</dbReference>
<dbReference type="InterPro" id="IPR003439">
    <property type="entry name" value="ABC_transporter-like_ATP-bd"/>
</dbReference>
<comment type="caution">
    <text evidence="9">The sequence shown here is derived from an EMBL/GenBank/DDBJ whole genome shotgun (WGS) entry which is preliminary data.</text>
</comment>
<reference evidence="9 10" key="1">
    <citation type="journal article" date="2016" name="Nat. Commun.">
        <title>Thousands of microbial genomes shed light on interconnected biogeochemical processes in an aquifer system.</title>
        <authorList>
            <person name="Anantharaman K."/>
            <person name="Brown C.T."/>
            <person name="Hug L.A."/>
            <person name="Sharon I."/>
            <person name="Castelle C.J."/>
            <person name="Probst A.J."/>
            <person name="Thomas B.C."/>
            <person name="Singh A."/>
            <person name="Wilkins M.J."/>
            <person name="Karaoz U."/>
            <person name="Brodie E.L."/>
            <person name="Williams K.H."/>
            <person name="Hubbard S.S."/>
            <person name="Banfield J.F."/>
        </authorList>
    </citation>
    <scope>NUCLEOTIDE SEQUENCE [LARGE SCALE GENOMIC DNA]</scope>
</reference>
<dbReference type="Gene3D" id="3.40.50.300">
    <property type="entry name" value="P-loop containing nucleotide triphosphate hydrolases"/>
    <property type="match status" value="1"/>
</dbReference>
<protein>
    <recommendedName>
        <fullName evidence="8">ABC transporter domain-containing protein</fullName>
    </recommendedName>
</protein>
<dbReference type="CDD" id="cd03255">
    <property type="entry name" value="ABC_MJ0796_LolCDE_FtsE"/>
    <property type="match status" value="1"/>
</dbReference>
<comment type="similarity">
    <text evidence="1">Belongs to the ABC transporter superfamily.</text>
</comment>
<evidence type="ECO:0000256" key="5">
    <source>
        <dbReference type="ARBA" id="ARBA00022840"/>
    </source>
</evidence>
<gene>
    <name evidence="9" type="ORF">A2161_13090</name>
</gene>
<sequence>MNEFLKIEGLHKKFFLDSKEIHVLNGLDFSVHKGEIICIFGASGAGKSTLLHLIGLLDTPSEGKIIFDEQEVSRLNFRTLAKFRNQKIGFIFQFHHLLPEFTALENVVIPAMIARFPVQKSREKAKSLLDQLGLADRIDHKPGELSGGEQQRVAVARALINDPELVLADEPTGNLDSITGENIHNILRDLNQNRAITMIVVTHNIKLANIANRILKLSDGKICSFERADAGLT</sequence>
<evidence type="ECO:0000256" key="1">
    <source>
        <dbReference type="ARBA" id="ARBA00005417"/>
    </source>
</evidence>
<evidence type="ECO:0000256" key="3">
    <source>
        <dbReference type="ARBA" id="ARBA00022475"/>
    </source>
</evidence>
<dbReference type="SMART" id="SM00382">
    <property type="entry name" value="AAA"/>
    <property type="match status" value="1"/>
</dbReference>
<evidence type="ECO:0000256" key="7">
    <source>
        <dbReference type="ARBA" id="ARBA00023136"/>
    </source>
</evidence>
<dbReference type="GO" id="GO:0089705">
    <property type="term" value="P:protein localization to outer membrane"/>
    <property type="evidence" value="ECO:0007669"/>
    <property type="project" value="UniProtKB-ARBA"/>
</dbReference>
<dbReference type="GO" id="GO:0044874">
    <property type="term" value="P:lipoprotein localization to outer membrane"/>
    <property type="evidence" value="ECO:0007669"/>
    <property type="project" value="UniProtKB-ARBA"/>
</dbReference>
<organism evidence="9 10">
    <name type="scientific">Candidatus Schekmanbacteria bacterium RBG_13_48_7</name>
    <dbReference type="NCBI Taxonomy" id="1817878"/>
    <lineage>
        <taxon>Bacteria</taxon>
        <taxon>Candidatus Schekmaniibacteriota</taxon>
    </lineage>
</organism>
<evidence type="ECO:0000256" key="6">
    <source>
        <dbReference type="ARBA" id="ARBA00022967"/>
    </source>
</evidence>
<keyword evidence="5" id="KW-0067">ATP-binding</keyword>
<dbReference type="PANTHER" id="PTHR42798:SF7">
    <property type="entry name" value="ALPHA-D-RIBOSE 1-METHYLPHOSPHONATE 5-TRIPHOSPHATE SYNTHASE SUBUNIT PHNL"/>
    <property type="match status" value="1"/>
</dbReference>
<dbReference type="InterPro" id="IPR003593">
    <property type="entry name" value="AAA+_ATPase"/>
</dbReference>
<dbReference type="InterPro" id="IPR027417">
    <property type="entry name" value="P-loop_NTPase"/>
</dbReference>
<dbReference type="InterPro" id="IPR017871">
    <property type="entry name" value="ABC_transporter-like_CS"/>
</dbReference>
<dbReference type="FunFam" id="3.40.50.300:FF:000230">
    <property type="entry name" value="Lipoprotein-releasing system ATP-binding protein LolD"/>
    <property type="match status" value="1"/>
</dbReference>
<evidence type="ECO:0000256" key="4">
    <source>
        <dbReference type="ARBA" id="ARBA00022741"/>
    </source>
</evidence>
<dbReference type="PROSITE" id="PS00211">
    <property type="entry name" value="ABC_TRANSPORTER_1"/>
    <property type="match status" value="1"/>
</dbReference>
<dbReference type="Proteomes" id="UP000179266">
    <property type="component" value="Unassembled WGS sequence"/>
</dbReference>